<keyword evidence="6 11" id="KW-0949">S-adenosyl-L-methionine</keyword>
<comment type="miscellaneous">
    <text evidence="11">In contrast to other lysine histone methyltransferases, it does not contain a SET domain, suggesting the existence of another mechanism for methylation of lysine residues of histones.</text>
</comment>
<dbReference type="Gene3D" id="3.40.50.150">
    <property type="entry name" value="Vaccinia Virus protein VP39"/>
    <property type="match status" value="1"/>
</dbReference>
<protein>
    <recommendedName>
        <fullName evidence="3 11">Histone-lysine N-methyltransferase, H3 lysine-79 specific</fullName>
        <ecNumber evidence="2 11">2.1.1.360</ecNumber>
    </recommendedName>
    <alternativeName>
        <fullName evidence="9 11">Histone H3-K79 methyltransferase</fullName>
    </alternativeName>
</protein>
<gene>
    <name evidence="13" type="ORF">DILT_LOCUS14730</name>
</gene>
<evidence type="ECO:0000313" key="14">
    <source>
        <dbReference type="Proteomes" id="UP000281553"/>
    </source>
</evidence>
<evidence type="ECO:0000256" key="5">
    <source>
        <dbReference type="ARBA" id="ARBA00022679"/>
    </source>
</evidence>
<dbReference type="GO" id="GO:0032259">
    <property type="term" value="P:methylation"/>
    <property type="evidence" value="ECO:0007669"/>
    <property type="project" value="UniProtKB-KW"/>
</dbReference>
<comment type="catalytic activity">
    <reaction evidence="10 11">
        <text>L-lysyl(79)-[histone H3] + 3 S-adenosyl-L-methionine = N(6),N(6),N(6)-trimethyl-L-lysyl(79)-[histone H3] + 3 S-adenosyl-L-homocysteine + 3 H(+)</text>
        <dbReference type="Rhea" id="RHEA:60328"/>
        <dbReference type="Rhea" id="RHEA-COMP:15549"/>
        <dbReference type="Rhea" id="RHEA-COMP:15552"/>
        <dbReference type="ChEBI" id="CHEBI:15378"/>
        <dbReference type="ChEBI" id="CHEBI:29969"/>
        <dbReference type="ChEBI" id="CHEBI:57856"/>
        <dbReference type="ChEBI" id="CHEBI:59789"/>
        <dbReference type="ChEBI" id="CHEBI:61961"/>
        <dbReference type="EC" id="2.1.1.360"/>
    </reaction>
</comment>
<organism evidence="13 14">
    <name type="scientific">Dibothriocephalus latus</name>
    <name type="common">Fish tapeworm</name>
    <name type="synonym">Diphyllobothrium latum</name>
    <dbReference type="NCBI Taxonomy" id="60516"/>
    <lineage>
        <taxon>Eukaryota</taxon>
        <taxon>Metazoa</taxon>
        <taxon>Spiralia</taxon>
        <taxon>Lophotrochozoa</taxon>
        <taxon>Platyhelminthes</taxon>
        <taxon>Cestoda</taxon>
        <taxon>Eucestoda</taxon>
        <taxon>Diphyllobothriidea</taxon>
        <taxon>Diphyllobothriidae</taxon>
        <taxon>Dibothriocephalus</taxon>
    </lineage>
</organism>
<dbReference type="AlphaFoldDB" id="A0A3P7MU35"/>
<dbReference type="GO" id="GO:0005634">
    <property type="term" value="C:nucleus"/>
    <property type="evidence" value="ECO:0007669"/>
    <property type="project" value="UniProtKB-SubCell"/>
</dbReference>
<dbReference type="SUPFAM" id="SSF53335">
    <property type="entry name" value="S-adenosyl-L-methionine-dependent methyltransferases"/>
    <property type="match status" value="1"/>
</dbReference>
<evidence type="ECO:0000256" key="11">
    <source>
        <dbReference type="RuleBase" id="RU271113"/>
    </source>
</evidence>
<comment type="function">
    <text evidence="11">Histone methyltransferase that specifically trimethylates histone H3 to form H3K79me3. This methylation is required for telomere silencing and for the pachytene checkpoint during the meiotic cell cycle by allowing the recruitment of RAD9 to double strand breaks. Nucleosomes are preferred as substrate compared to free histone.</text>
</comment>
<evidence type="ECO:0000256" key="2">
    <source>
        <dbReference type="ARBA" id="ARBA00012190"/>
    </source>
</evidence>
<dbReference type="InterPro" id="IPR030445">
    <property type="entry name" value="H3-K79_meTrfase"/>
</dbReference>
<dbReference type="Proteomes" id="UP000281553">
    <property type="component" value="Unassembled WGS sequence"/>
</dbReference>
<evidence type="ECO:0000256" key="8">
    <source>
        <dbReference type="ARBA" id="ARBA00023242"/>
    </source>
</evidence>
<dbReference type="PANTHER" id="PTHR21451:SF0">
    <property type="entry name" value="HISTONE-LYSINE N-METHYLTRANSFERASE, H3 LYSINE-79 SPECIFIC"/>
    <property type="match status" value="1"/>
</dbReference>
<feature type="domain" description="DOT1" evidence="12">
    <location>
        <begin position="9"/>
        <end position="292"/>
    </location>
</feature>
<accession>A0A3P7MU35</accession>
<evidence type="ECO:0000256" key="4">
    <source>
        <dbReference type="ARBA" id="ARBA00022603"/>
    </source>
</evidence>
<dbReference type="OrthoDB" id="443402at2759"/>
<dbReference type="GO" id="GO:0000077">
    <property type="term" value="P:DNA damage checkpoint signaling"/>
    <property type="evidence" value="ECO:0007669"/>
    <property type="project" value="TreeGrafter"/>
</dbReference>
<keyword evidence="14" id="KW-1185">Reference proteome</keyword>
<dbReference type="Gene3D" id="1.10.260.60">
    <property type="match status" value="1"/>
</dbReference>
<evidence type="ECO:0000259" key="12">
    <source>
        <dbReference type="PROSITE" id="PS51569"/>
    </source>
</evidence>
<comment type="subcellular location">
    <subcellularLocation>
        <location evidence="1 11">Nucleus</location>
    </subcellularLocation>
</comment>
<keyword evidence="8 11" id="KW-0539">Nucleus</keyword>
<evidence type="ECO:0000256" key="3">
    <source>
        <dbReference type="ARBA" id="ARBA00020987"/>
    </source>
</evidence>
<proteinExistence type="inferred from homology"/>
<dbReference type="EMBL" id="UYRU01075602">
    <property type="protein sequence ID" value="VDN26068.1"/>
    <property type="molecule type" value="Genomic_DNA"/>
</dbReference>
<evidence type="ECO:0000256" key="7">
    <source>
        <dbReference type="ARBA" id="ARBA00022853"/>
    </source>
</evidence>
<evidence type="ECO:0000256" key="10">
    <source>
        <dbReference type="ARBA" id="ARBA00047770"/>
    </source>
</evidence>
<comment type="similarity">
    <text evidence="11">Belongs to the class I-like SAM-binding methyltransferase superfamily. DOT1 family.</text>
</comment>
<dbReference type="FunFam" id="3.40.50.150:FF:000033">
    <property type="entry name" value="Histone-lysine N-methyltransferase, H3 lysine-79 specific"/>
    <property type="match status" value="1"/>
</dbReference>
<dbReference type="InterPro" id="IPR025789">
    <property type="entry name" value="DOT1_dom"/>
</dbReference>
<sequence>MGLSNVLLIKSPAGAPDECFCWTEFTGGKARDDNRELYECLNFVLCDVKELSKNTALLNEFASINWKSWESVSAFCDLYNSCISNLWSKWNERGIRPDFCDRRAKNNQLKIILAQCYNRAVEDPEKLNQYPPFSPQVYGETSFELVSQMVSTVSITKDDSFIDLGSGVGQVVLQVAASSNAKFSYGIEKADYPSRCAQRMDKEFRRWMAFYGKTYQPYALVQGDFLSPECTERIISSSIIFANNFAFGPEVDHQLKERFANLKEGAKIIASKAFCSLNFRISDRKLDGKLAF</sequence>
<dbReference type="GO" id="GO:0140956">
    <property type="term" value="F:histone H3K79 trimethyltransferase activity"/>
    <property type="evidence" value="ECO:0007669"/>
    <property type="project" value="UniProtKB-EC"/>
</dbReference>
<dbReference type="EC" id="2.1.1.360" evidence="2 11"/>
<evidence type="ECO:0000256" key="9">
    <source>
        <dbReference type="ARBA" id="ARBA00029821"/>
    </source>
</evidence>
<dbReference type="Pfam" id="PF08123">
    <property type="entry name" value="DOT1"/>
    <property type="match status" value="1"/>
</dbReference>
<dbReference type="PANTHER" id="PTHR21451">
    <property type="entry name" value="HISTONE H3 METHYLTRANSFERASE"/>
    <property type="match status" value="1"/>
</dbReference>
<reference evidence="13 14" key="1">
    <citation type="submission" date="2018-11" db="EMBL/GenBank/DDBJ databases">
        <authorList>
            <consortium name="Pathogen Informatics"/>
        </authorList>
    </citation>
    <scope>NUCLEOTIDE SEQUENCE [LARGE SCALE GENOMIC DNA]</scope>
</reference>
<keyword evidence="4 11" id="KW-0489">Methyltransferase</keyword>
<dbReference type="InterPro" id="IPR029063">
    <property type="entry name" value="SAM-dependent_MTases_sf"/>
</dbReference>
<evidence type="ECO:0000256" key="6">
    <source>
        <dbReference type="ARBA" id="ARBA00022691"/>
    </source>
</evidence>
<name>A0A3P7MU35_DIBLA</name>
<dbReference type="GO" id="GO:0006281">
    <property type="term" value="P:DNA repair"/>
    <property type="evidence" value="ECO:0007669"/>
    <property type="project" value="TreeGrafter"/>
</dbReference>
<evidence type="ECO:0000256" key="1">
    <source>
        <dbReference type="ARBA" id="ARBA00004123"/>
    </source>
</evidence>
<keyword evidence="5 11" id="KW-0808">Transferase</keyword>
<keyword evidence="7 11" id="KW-0156">Chromatin regulator</keyword>
<dbReference type="PROSITE" id="PS51569">
    <property type="entry name" value="DOT1"/>
    <property type="match status" value="1"/>
</dbReference>
<evidence type="ECO:0000313" key="13">
    <source>
        <dbReference type="EMBL" id="VDN26068.1"/>
    </source>
</evidence>